<keyword evidence="2" id="KW-1185">Reference proteome</keyword>
<sequence>MLFCGGIKPRDIGYTEHVDLNNNHQHTNEAVNTAHGVSTASTQVNAANFYNIDNMSDASYFCTSLAIQPNSPQLVHEDLQQIYPDDMEEMDLRWQMHLLMRAKELQEIKTTRIRKAQEGVCLWKHLLPQLGVM</sequence>
<dbReference type="EMBL" id="BQNB010013306">
    <property type="protein sequence ID" value="GJT14358.1"/>
    <property type="molecule type" value="Genomic_DNA"/>
</dbReference>
<comment type="caution">
    <text evidence="1">The sequence shown here is derived from an EMBL/GenBank/DDBJ whole genome shotgun (WGS) entry which is preliminary data.</text>
</comment>
<name>A0ABQ5BLC1_9ASTR</name>
<organism evidence="1 2">
    <name type="scientific">Tanacetum coccineum</name>
    <dbReference type="NCBI Taxonomy" id="301880"/>
    <lineage>
        <taxon>Eukaryota</taxon>
        <taxon>Viridiplantae</taxon>
        <taxon>Streptophyta</taxon>
        <taxon>Embryophyta</taxon>
        <taxon>Tracheophyta</taxon>
        <taxon>Spermatophyta</taxon>
        <taxon>Magnoliopsida</taxon>
        <taxon>eudicotyledons</taxon>
        <taxon>Gunneridae</taxon>
        <taxon>Pentapetalae</taxon>
        <taxon>asterids</taxon>
        <taxon>campanulids</taxon>
        <taxon>Asterales</taxon>
        <taxon>Asteraceae</taxon>
        <taxon>Asteroideae</taxon>
        <taxon>Anthemideae</taxon>
        <taxon>Anthemidinae</taxon>
        <taxon>Tanacetum</taxon>
    </lineage>
</organism>
<evidence type="ECO:0000313" key="2">
    <source>
        <dbReference type="Proteomes" id="UP001151760"/>
    </source>
</evidence>
<reference evidence="1" key="2">
    <citation type="submission" date="2022-01" db="EMBL/GenBank/DDBJ databases">
        <authorList>
            <person name="Yamashiro T."/>
            <person name="Shiraishi A."/>
            <person name="Satake H."/>
            <person name="Nakayama K."/>
        </authorList>
    </citation>
    <scope>NUCLEOTIDE SEQUENCE</scope>
</reference>
<gene>
    <name evidence="1" type="ORF">Tco_0861400</name>
</gene>
<protein>
    <submittedName>
        <fullName evidence="1">Uncharacterized protein</fullName>
    </submittedName>
</protein>
<accession>A0ABQ5BLC1</accession>
<dbReference type="Proteomes" id="UP001151760">
    <property type="component" value="Unassembled WGS sequence"/>
</dbReference>
<proteinExistence type="predicted"/>
<evidence type="ECO:0000313" key="1">
    <source>
        <dbReference type="EMBL" id="GJT14358.1"/>
    </source>
</evidence>
<reference evidence="1" key="1">
    <citation type="journal article" date="2022" name="Int. J. Mol. Sci.">
        <title>Draft Genome of Tanacetum Coccineum: Genomic Comparison of Closely Related Tanacetum-Family Plants.</title>
        <authorList>
            <person name="Yamashiro T."/>
            <person name="Shiraishi A."/>
            <person name="Nakayama K."/>
            <person name="Satake H."/>
        </authorList>
    </citation>
    <scope>NUCLEOTIDE SEQUENCE</scope>
</reference>